<dbReference type="OrthoDB" id="795069at2"/>
<evidence type="ECO:0000313" key="2">
    <source>
        <dbReference type="Proteomes" id="UP000184028"/>
    </source>
</evidence>
<sequence>MIDFIRVHYSDKRRLETSILKPELFPKIYSVLEMNSTEILYPYKTNLENMEIAVNETSGYVKNSMHKLNNLLLEGDGHNHNDFNYSQLCSTVDYLKDKIIDITTTKLTQLEFGLNIRIPVEAKDLISKSILMHKLERHSAVKKFKGNGYLLMFEHYNYIIKIYDKAKQYGIKDKNILRFEIKFISQKEFNKLGVFNINDLKNKEKLNKLFHYSLNRFEELLIVDDFSFEVTGLEDFEKLNMYSSFSFWEQLTSQNKRQKKMTHKNKYLSLLKKHNLLKEKNYLRNQLITQFNHLITN</sequence>
<reference evidence="2" key="1">
    <citation type="submission" date="2016-11" db="EMBL/GenBank/DDBJ databases">
        <authorList>
            <person name="Varghese N."/>
            <person name="Submissions S."/>
        </authorList>
    </citation>
    <scope>NUCLEOTIDE SEQUENCE [LARGE SCALE GENOMIC DNA]</scope>
    <source>
        <strain evidence="2">DSM 24724</strain>
    </source>
</reference>
<organism evidence="1 2">
    <name type="scientific">Flavobacterium chilense</name>
    <dbReference type="NCBI Taxonomy" id="946677"/>
    <lineage>
        <taxon>Bacteria</taxon>
        <taxon>Pseudomonadati</taxon>
        <taxon>Bacteroidota</taxon>
        <taxon>Flavobacteriia</taxon>
        <taxon>Flavobacteriales</taxon>
        <taxon>Flavobacteriaceae</taxon>
        <taxon>Flavobacterium</taxon>
    </lineage>
</organism>
<name>A0A1M7DUN4_9FLAO</name>
<dbReference type="EMBL" id="FRBT01000002">
    <property type="protein sequence ID" value="SHL83205.1"/>
    <property type="molecule type" value="Genomic_DNA"/>
</dbReference>
<protein>
    <submittedName>
        <fullName evidence="1">Uncharacterized protein</fullName>
    </submittedName>
</protein>
<dbReference type="AlphaFoldDB" id="A0A1M7DUN4"/>
<gene>
    <name evidence="1" type="ORF">SAMN05444484_102733</name>
</gene>
<proteinExistence type="predicted"/>
<dbReference type="RefSeq" id="WP_068842160.1">
    <property type="nucleotide sequence ID" value="NZ_FRBT01000002.1"/>
</dbReference>
<dbReference type="STRING" id="946677.SAMN05444484_102733"/>
<evidence type="ECO:0000313" key="1">
    <source>
        <dbReference type="EMBL" id="SHL83205.1"/>
    </source>
</evidence>
<keyword evidence="2" id="KW-1185">Reference proteome</keyword>
<dbReference type="Proteomes" id="UP000184028">
    <property type="component" value="Unassembled WGS sequence"/>
</dbReference>
<accession>A0A1M7DUN4</accession>